<protein>
    <submittedName>
        <fullName evidence="2">FHA domain-containing protein</fullName>
    </submittedName>
</protein>
<accession>A0A974SM29</accession>
<dbReference type="EMBL" id="CP064781">
    <property type="protein sequence ID" value="QRJ62275.1"/>
    <property type="molecule type" value="Genomic_DNA"/>
</dbReference>
<evidence type="ECO:0000313" key="3">
    <source>
        <dbReference type="Proteomes" id="UP000663444"/>
    </source>
</evidence>
<gene>
    <name evidence="2" type="ORF">IWH25_10750</name>
</gene>
<dbReference type="PROSITE" id="PS50006">
    <property type="entry name" value="FHA_DOMAIN"/>
    <property type="match status" value="1"/>
</dbReference>
<dbReference type="InterPro" id="IPR000253">
    <property type="entry name" value="FHA_dom"/>
</dbReference>
<keyword evidence="3" id="KW-1185">Reference proteome</keyword>
<feature type="domain" description="FHA" evidence="1">
    <location>
        <begin position="23"/>
        <end position="72"/>
    </location>
</feature>
<dbReference type="Proteomes" id="UP000663444">
    <property type="component" value="Chromosome"/>
</dbReference>
<sequence length="232" mass="24980">MAKLVLSSGGSILHQYFIDEAPVGIGRDPANTVHIDHPTVSRRHARIVAVGEDHIIEDLGGSNGTFVNGSRVERRILQHRDVVDCGAYQLRYLNTRLAAEVELDRTMLISALPGEVKAAAAHDPLAASQPIPARRQARVRFPSASVRRLTGPGAGQRVPLDRVVATFGRPGQQVVVFTRRPQGFFLSVVEGAATVRVGGRSVDAFPHPLRDGDEIEVAGQLLEFTLNPAAPA</sequence>
<dbReference type="AlphaFoldDB" id="A0A974SM29"/>
<organism evidence="2 3">
    <name type="scientific">Azospira restricta</name>
    <dbReference type="NCBI Taxonomy" id="404405"/>
    <lineage>
        <taxon>Bacteria</taxon>
        <taxon>Pseudomonadati</taxon>
        <taxon>Pseudomonadota</taxon>
        <taxon>Betaproteobacteria</taxon>
        <taxon>Rhodocyclales</taxon>
        <taxon>Rhodocyclaceae</taxon>
        <taxon>Azospira</taxon>
    </lineage>
</organism>
<name>A0A974SM29_9RHOO</name>
<reference evidence="2" key="1">
    <citation type="submission" date="2020-11" db="EMBL/GenBank/DDBJ databases">
        <title>Azospira restricta DSM 18626 genome sequence.</title>
        <authorList>
            <person name="Moe W.M."/>
        </authorList>
    </citation>
    <scope>NUCLEOTIDE SEQUENCE</scope>
    <source>
        <strain evidence="2">DSM 18626</strain>
    </source>
</reference>
<dbReference type="CDD" id="cd00060">
    <property type="entry name" value="FHA"/>
    <property type="match status" value="1"/>
</dbReference>
<dbReference type="InterPro" id="IPR050923">
    <property type="entry name" value="Cell_Proc_Reg/RNA_Proc"/>
</dbReference>
<dbReference type="SMART" id="SM00240">
    <property type="entry name" value="FHA"/>
    <property type="match status" value="1"/>
</dbReference>
<dbReference type="InterPro" id="IPR008984">
    <property type="entry name" value="SMAD_FHA_dom_sf"/>
</dbReference>
<evidence type="ECO:0000313" key="2">
    <source>
        <dbReference type="EMBL" id="QRJ62275.1"/>
    </source>
</evidence>
<evidence type="ECO:0000259" key="1">
    <source>
        <dbReference type="PROSITE" id="PS50006"/>
    </source>
</evidence>
<dbReference type="SUPFAM" id="SSF49879">
    <property type="entry name" value="SMAD/FHA domain"/>
    <property type="match status" value="2"/>
</dbReference>
<dbReference type="Pfam" id="PF00498">
    <property type="entry name" value="FHA"/>
    <property type="match status" value="1"/>
</dbReference>
<dbReference type="PANTHER" id="PTHR23308">
    <property type="entry name" value="NUCLEAR INHIBITOR OF PROTEIN PHOSPHATASE-1"/>
    <property type="match status" value="1"/>
</dbReference>
<dbReference type="Gene3D" id="2.60.200.20">
    <property type="match status" value="1"/>
</dbReference>
<dbReference type="RefSeq" id="WP_203385804.1">
    <property type="nucleotide sequence ID" value="NZ_CP064781.1"/>
</dbReference>
<proteinExistence type="predicted"/>
<dbReference type="KEGG" id="ares:IWH25_10750"/>